<name>A0A6G9H4V9_9ACTN</name>
<dbReference type="RefSeq" id="WP_167034073.1">
    <property type="nucleotide sequence ID" value="NZ_CP050177.1"/>
</dbReference>
<dbReference type="SUPFAM" id="SSF69593">
    <property type="entry name" value="Glycerol-3-phosphate (1)-acyltransferase"/>
    <property type="match status" value="1"/>
</dbReference>
<dbReference type="Proteomes" id="UP000501179">
    <property type="component" value="Chromosome"/>
</dbReference>
<dbReference type="AlphaFoldDB" id="A0A6G9H4V9"/>
<dbReference type="KEGG" id="slia:HA039_27695"/>
<dbReference type="EMBL" id="CP050177">
    <property type="protein sequence ID" value="QIQ05573.1"/>
    <property type="molecule type" value="Genomic_DNA"/>
</dbReference>
<dbReference type="GO" id="GO:0003841">
    <property type="term" value="F:1-acylglycerol-3-phosphate O-acyltransferase activity"/>
    <property type="evidence" value="ECO:0007669"/>
    <property type="project" value="TreeGrafter"/>
</dbReference>
<protein>
    <submittedName>
        <fullName evidence="4">1-acyl-sn-glycerol-3-phosphate acyltransferase</fullName>
    </submittedName>
</protein>
<accession>A0A6G9H4V9</accession>
<evidence type="ECO:0000313" key="4">
    <source>
        <dbReference type="EMBL" id="QIQ05573.1"/>
    </source>
</evidence>
<proteinExistence type="predicted"/>
<dbReference type="CDD" id="cd07989">
    <property type="entry name" value="LPLAT_AGPAT-like"/>
    <property type="match status" value="1"/>
</dbReference>
<feature type="domain" description="Phospholipid/glycerol acyltransferase" evidence="3">
    <location>
        <begin position="30"/>
        <end position="151"/>
    </location>
</feature>
<sequence length="223" mass="23118">MLSRLARHVVPVFGQLTVTVDEGAERLPVGIVVANHSSLADPAIVLAALQRLGTRPVVMATAGLWRIPVLGGVLAREGHIPVHRGDPRASRSLDLAQEALERGRHILIYAEGGLPDRKDAAEAAPGAFRRGLARLAERTGAPVIPVGQAGARRVVSGSVAKQWAGLATAPLRRPRLHVHVGAPLLMEGGGDGGGALTARAHFAVTAAWRTAASRLGEPAALAA</sequence>
<dbReference type="PANTHER" id="PTHR10434">
    <property type="entry name" value="1-ACYL-SN-GLYCEROL-3-PHOSPHATE ACYLTRANSFERASE"/>
    <property type="match status" value="1"/>
</dbReference>
<keyword evidence="5" id="KW-1185">Reference proteome</keyword>
<gene>
    <name evidence="4" type="ORF">HA039_27695</name>
</gene>
<reference evidence="4 5" key="1">
    <citation type="submission" date="2020-03" db="EMBL/GenBank/DDBJ databases">
        <title>A novel species.</title>
        <authorList>
            <person name="Gao J."/>
        </authorList>
    </citation>
    <scope>NUCLEOTIDE SEQUENCE [LARGE SCALE GENOMIC DNA]</scope>
    <source>
        <strain evidence="4 5">QMT-12</strain>
    </source>
</reference>
<dbReference type="InterPro" id="IPR002123">
    <property type="entry name" value="Plipid/glycerol_acylTrfase"/>
</dbReference>
<dbReference type="GO" id="GO:0006654">
    <property type="term" value="P:phosphatidic acid biosynthetic process"/>
    <property type="evidence" value="ECO:0007669"/>
    <property type="project" value="TreeGrafter"/>
</dbReference>
<dbReference type="PANTHER" id="PTHR10434:SF66">
    <property type="entry name" value="PHOSPHOLIPID_GLYCEROL ACYLTRANSFERASE DOMAIN-CONTAINING PROTEIN"/>
    <property type="match status" value="1"/>
</dbReference>
<evidence type="ECO:0000256" key="1">
    <source>
        <dbReference type="ARBA" id="ARBA00022679"/>
    </source>
</evidence>
<dbReference type="Pfam" id="PF01553">
    <property type="entry name" value="Acyltransferase"/>
    <property type="match status" value="1"/>
</dbReference>
<evidence type="ECO:0000313" key="5">
    <source>
        <dbReference type="Proteomes" id="UP000501179"/>
    </source>
</evidence>
<keyword evidence="2 4" id="KW-0012">Acyltransferase</keyword>
<keyword evidence="1 4" id="KW-0808">Transferase</keyword>
<evidence type="ECO:0000259" key="3">
    <source>
        <dbReference type="SMART" id="SM00563"/>
    </source>
</evidence>
<evidence type="ECO:0000256" key="2">
    <source>
        <dbReference type="ARBA" id="ARBA00023315"/>
    </source>
</evidence>
<dbReference type="SMART" id="SM00563">
    <property type="entry name" value="PlsC"/>
    <property type="match status" value="1"/>
</dbReference>
<organism evidence="4 5">
    <name type="scientific">Streptomyces liangshanensis</name>
    <dbReference type="NCBI Taxonomy" id="2717324"/>
    <lineage>
        <taxon>Bacteria</taxon>
        <taxon>Bacillati</taxon>
        <taxon>Actinomycetota</taxon>
        <taxon>Actinomycetes</taxon>
        <taxon>Kitasatosporales</taxon>
        <taxon>Streptomycetaceae</taxon>
        <taxon>Streptomyces</taxon>
    </lineage>
</organism>